<feature type="transmembrane region" description="Helical" evidence="1">
    <location>
        <begin position="81"/>
        <end position="104"/>
    </location>
</feature>
<organism evidence="2 3">
    <name type="scientific">Linum tenue</name>
    <dbReference type="NCBI Taxonomy" id="586396"/>
    <lineage>
        <taxon>Eukaryota</taxon>
        <taxon>Viridiplantae</taxon>
        <taxon>Streptophyta</taxon>
        <taxon>Embryophyta</taxon>
        <taxon>Tracheophyta</taxon>
        <taxon>Spermatophyta</taxon>
        <taxon>Magnoliopsida</taxon>
        <taxon>eudicotyledons</taxon>
        <taxon>Gunneridae</taxon>
        <taxon>Pentapetalae</taxon>
        <taxon>rosids</taxon>
        <taxon>fabids</taxon>
        <taxon>Malpighiales</taxon>
        <taxon>Linaceae</taxon>
        <taxon>Linum</taxon>
    </lineage>
</organism>
<dbReference type="PANTHER" id="PTHR31168:SF26">
    <property type="entry name" value="DUF599 DOMAIN-CONTAINING PROTEIN"/>
    <property type="match status" value="1"/>
</dbReference>
<name>A0AAV0RKK5_9ROSI</name>
<comment type="caution">
    <text evidence="2">The sequence shown here is derived from an EMBL/GenBank/DDBJ whole genome shotgun (WGS) entry which is preliminary data.</text>
</comment>
<keyword evidence="1" id="KW-1133">Transmembrane helix</keyword>
<dbReference type="EMBL" id="CAMGYJ010000011">
    <property type="protein sequence ID" value="CAI0557786.1"/>
    <property type="molecule type" value="Genomic_DNA"/>
</dbReference>
<dbReference type="Pfam" id="PF04654">
    <property type="entry name" value="DUF599"/>
    <property type="match status" value="1"/>
</dbReference>
<dbReference type="Proteomes" id="UP001154282">
    <property type="component" value="Unassembled WGS sequence"/>
</dbReference>
<proteinExistence type="predicted"/>
<gene>
    <name evidence="2" type="ORF">LITE_LOCUS48485</name>
</gene>
<keyword evidence="1" id="KW-0472">Membrane</keyword>
<dbReference type="PANTHER" id="PTHR31168">
    <property type="entry name" value="OS02G0292800 PROTEIN"/>
    <property type="match status" value="1"/>
</dbReference>
<keyword evidence="1" id="KW-0812">Transmembrane</keyword>
<feature type="transmembrane region" description="Helical" evidence="1">
    <location>
        <begin position="116"/>
        <end position="140"/>
    </location>
</feature>
<sequence length="243" mass="27929">MDFHFQKDYLDLFLVPNGLLIMFTYHLYLLYRHYTCPSSTTIGLEALDRVDWVRTIVQNGDKGTLDRAASVITTHTTSGTFFATFSLTMSSLIGTFLGSSSNFFRSNRVYGDTRPFTVFIKNIGLLSCLLLAFSGFVHAVKLLVHANYLLTMSTPGNKNLERKIEFMITRGGYCWNLGLRALYFALTMLLWFFGPIPMFASCVFMVIILYYHDIYIVKLHDSYCQLEEPEKYMKAEPRASFSY</sequence>
<protein>
    <submittedName>
        <fullName evidence="2">Uncharacterized protein</fullName>
    </submittedName>
</protein>
<reference evidence="2" key="1">
    <citation type="submission" date="2022-08" db="EMBL/GenBank/DDBJ databases">
        <authorList>
            <person name="Gutierrez-Valencia J."/>
        </authorList>
    </citation>
    <scope>NUCLEOTIDE SEQUENCE</scope>
</reference>
<evidence type="ECO:0000313" key="3">
    <source>
        <dbReference type="Proteomes" id="UP001154282"/>
    </source>
</evidence>
<evidence type="ECO:0000313" key="2">
    <source>
        <dbReference type="EMBL" id="CAI0557786.1"/>
    </source>
</evidence>
<feature type="transmembrane region" description="Helical" evidence="1">
    <location>
        <begin position="181"/>
        <end position="211"/>
    </location>
</feature>
<keyword evidence="3" id="KW-1185">Reference proteome</keyword>
<dbReference type="AlphaFoldDB" id="A0AAV0RKK5"/>
<dbReference type="InterPro" id="IPR006747">
    <property type="entry name" value="DUF599"/>
</dbReference>
<accession>A0AAV0RKK5</accession>
<feature type="transmembrane region" description="Helical" evidence="1">
    <location>
        <begin position="12"/>
        <end position="31"/>
    </location>
</feature>
<evidence type="ECO:0000256" key="1">
    <source>
        <dbReference type="SAM" id="Phobius"/>
    </source>
</evidence>